<feature type="compositionally biased region" description="Basic and acidic residues" evidence="1">
    <location>
        <begin position="74"/>
        <end position="87"/>
    </location>
</feature>
<comment type="caution">
    <text evidence="2">The sequence shown here is derived from an EMBL/GenBank/DDBJ whole genome shotgun (WGS) entry which is preliminary data.</text>
</comment>
<name>A0A3N2BLJ7_9MICO</name>
<proteinExistence type="predicted"/>
<keyword evidence="3" id="KW-1185">Reference proteome</keyword>
<dbReference type="Proteomes" id="UP000266915">
    <property type="component" value="Unassembled WGS sequence"/>
</dbReference>
<evidence type="ECO:0000256" key="1">
    <source>
        <dbReference type="SAM" id="MobiDB-lite"/>
    </source>
</evidence>
<reference evidence="2 3" key="1">
    <citation type="submission" date="2018-11" db="EMBL/GenBank/DDBJ databases">
        <title>Sequencing the genomes of 1000 actinobacteria strains.</title>
        <authorList>
            <person name="Klenk H.-P."/>
        </authorList>
    </citation>
    <scope>NUCLEOTIDE SEQUENCE [LARGE SCALE GENOMIC DNA]</scope>
    <source>
        <strain evidence="2 3">DSM 14012</strain>
    </source>
</reference>
<feature type="compositionally biased region" description="Low complexity" evidence="1">
    <location>
        <begin position="91"/>
        <end position="102"/>
    </location>
</feature>
<feature type="compositionally biased region" description="Low complexity" evidence="1">
    <location>
        <begin position="48"/>
        <end position="73"/>
    </location>
</feature>
<feature type="compositionally biased region" description="Acidic residues" evidence="1">
    <location>
        <begin position="111"/>
        <end position="130"/>
    </location>
</feature>
<feature type="region of interest" description="Disordered" evidence="1">
    <location>
        <begin position="1"/>
        <end position="141"/>
    </location>
</feature>
<evidence type="ECO:0000313" key="2">
    <source>
        <dbReference type="EMBL" id="ROR76129.1"/>
    </source>
</evidence>
<gene>
    <name evidence="2" type="ORF">EDD42_4082</name>
</gene>
<protein>
    <submittedName>
        <fullName evidence="2">Uncharacterized protein</fullName>
    </submittedName>
</protein>
<dbReference type="AlphaFoldDB" id="A0A3N2BLJ7"/>
<accession>A0A3N2BLJ7</accession>
<sequence>MGFLDDAMDGYKPTTPDDVLITIPSLRDPKSAASNDAVEVRDLGQHGGAAEAAAAVTDAHGAAAGDATDADPQPQRDDPDDGEHTDSTEEAVAARAPVPVVVDESQSAPETGDEAMDVTEAAEETQEPLDELNSTSGDSARIEPRVKELGSQPRVFQRIGFSSGDVDVSQVGRFPQPLIDHLRASLAPSVGADFAQAISSTALLTAFISAKTGFVLEVDPNTAVAIDVFRQVDPRLLSVEDRMEAMASDMALMSTQLLKHVEQAKASTQIIEALEYSNAYIIADRVAGISTNDTDEHTVDVTQKRVVIARDTIRKSAAGHRKIERERSGRRMA</sequence>
<evidence type="ECO:0000313" key="3">
    <source>
        <dbReference type="Proteomes" id="UP000266915"/>
    </source>
</evidence>
<organism evidence="2 3">
    <name type="scientific">Plantibacter flavus</name>
    <dbReference type="NCBI Taxonomy" id="150123"/>
    <lineage>
        <taxon>Bacteria</taxon>
        <taxon>Bacillati</taxon>
        <taxon>Actinomycetota</taxon>
        <taxon>Actinomycetes</taxon>
        <taxon>Micrococcales</taxon>
        <taxon>Microbacteriaceae</taxon>
        <taxon>Plantibacter</taxon>
    </lineage>
</organism>
<dbReference type="EMBL" id="RKHL01000002">
    <property type="protein sequence ID" value="ROR76129.1"/>
    <property type="molecule type" value="Genomic_DNA"/>
</dbReference>